<evidence type="ECO:0000256" key="5">
    <source>
        <dbReference type="ARBA" id="ARBA00022898"/>
    </source>
</evidence>
<dbReference type="GO" id="GO:0030170">
    <property type="term" value="F:pyridoxal phosphate binding"/>
    <property type="evidence" value="ECO:0007669"/>
    <property type="project" value="InterPro"/>
</dbReference>
<dbReference type="Gene3D" id="3.40.640.10">
    <property type="entry name" value="Type I PLP-dependent aspartate aminotransferase-like (Major domain)"/>
    <property type="match status" value="1"/>
</dbReference>
<name>A0A0E3W3B5_9FIRM</name>
<dbReference type="InterPro" id="IPR015424">
    <property type="entry name" value="PyrdxlP-dep_Trfase"/>
</dbReference>
<dbReference type="SUPFAM" id="SSF53383">
    <property type="entry name" value="PLP-dependent transferases"/>
    <property type="match status" value="1"/>
</dbReference>
<keyword evidence="6" id="KW-0028">Amino-acid biosynthesis</keyword>
<evidence type="ECO:0000256" key="1">
    <source>
        <dbReference type="ARBA" id="ARBA00001933"/>
    </source>
</evidence>
<comment type="pathway">
    <text evidence="6">Amino-acid biosynthesis; L-histidine biosynthesis; L-histidine from 5-phospho-alpha-D-ribose 1-diphosphate: step 7/9.</text>
</comment>
<dbReference type="InterPro" id="IPR005861">
    <property type="entry name" value="HisP_aminotrans"/>
</dbReference>
<dbReference type="Gene3D" id="3.90.1150.10">
    <property type="entry name" value="Aspartate Aminotransferase, domain 1"/>
    <property type="match status" value="1"/>
</dbReference>
<evidence type="ECO:0000259" key="7">
    <source>
        <dbReference type="Pfam" id="PF00155"/>
    </source>
</evidence>
<comment type="catalytic activity">
    <reaction evidence="6">
        <text>L-histidinol phosphate + 2-oxoglutarate = 3-(imidazol-4-yl)-2-oxopropyl phosphate + L-glutamate</text>
        <dbReference type="Rhea" id="RHEA:23744"/>
        <dbReference type="ChEBI" id="CHEBI:16810"/>
        <dbReference type="ChEBI" id="CHEBI:29985"/>
        <dbReference type="ChEBI" id="CHEBI:57766"/>
        <dbReference type="ChEBI" id="CHEBI:57980"/>
        <dbReference type="EC" id="2.6.1.9"/>
    </reaction>
</comment>
<evidence type="ECO:0000313" key="8">
    <source>
        <dbReference type="EMBL" id="CFX69669.1"/>
    </source>
</evidence>
<dbReference type="EMBL" id="CGIH01000027">
    <property type="protein sequence ID" value="CFX69669.1"/>
    <property type="molecule type" value="Genomic_DNA"/>
</dbReference>
<dbReference type="OrthoDB" id="9813612at2"/>
<gene>
    <name evidence="6" type="primary">hisC</name>
    <name evidence="8" type="ORF">1668</name>
</gene>
<evidence type="ECO:0000256" key="3">
    <source>
        <dbReference type="ARBA" id="ARBA00022576"/>
    </source>
</evidence>
<dbReference type="PANTHER" id="PTHR43643:SF3">
    <property type="entry name" value="HISTIDINOL-PHOSPHATE AMINOTRANSFERASE"/>
    <property type="match status" value="1"/>
</dbReference>
<dbReference type="AlphaFoldDB" id="A0A0E3W3B5"/>
<evidence type="ECO:0000256" key="6">
    <source>
        <dbReference type="HAMAP-Rule" id="MF_01023"/>
    </source>
</evidence>
<dbReference type="InterPro" id="IPR015421">
    <property type="entry name" value="PyrdxlP-dep_Trfase_major"/>
</dbReference>
<organism evidence="8 9">
    <name type="scientific">Syntrophomonas zehnderi OL-4</name>
    <dbReference type="NCBI Taxonomy" id="690567"/>
    <lineage>
        <taxon>Bacteria</taxon>
        <taxon>Bacillati</taxon>
        <taxon>Bacillota</taxon>
        <taxon>Clostridia</taxon>
        <taxon>Eubacteriales</taxon>
        <taxon>Syntrophomonadaceae</taxon>
        <taxon>Syntrophomonas</taxon>
    </lineage>
</organism>
<dbReference type="CDD" id="cd00609">
    <property type="entry name" value="AAT_like"/>
    <property type="match status" value="1"/>
</dbReference>
<dbReference type="InterPro" id="IPR004839">
    <property type="entry name" value="Aminotransferase_I/II_large"/>
</dbReference>
<feature type="modified residue" description="N6-(pyridoxal phosphate)lysine" evidence="6">
    <location>
        <position position="228"/>
    </location>
</feature>
<dbReference type="InterPro" id="IPR015422">
    <property type="entry name" value="PyrdxlP-dep_Trfase_small"/>
</dbReference>
<dbReference type="PANTHER" id="PTHR43643">
    <property type="entry name" value="HISTIDINOL-PHOSPHATE AMINOTRANSFERASE 2"/>
    <property type="match status" value="1"/>
</dbReference>
<dbReference type="InterPro" id="IPR050106">
    <property type="entry name" value="HistidinolP_aminotransfase"/>
</dbReference>
<protein>
    <recommendedName>
        <fullName evidence="6">Histidinol-phosphate aminotransferase</fullName>
        <ecNumber evidence="6">2.6.1.9</ecNumber>
    </recommendedName>
    <alternativeName>
        <fullName evidence="6">Imidazole acetol-phosphate transaminase</fullName>
    </alternativeName>
</protein>
<dbReference type="Pfam" id="PF00155">
    <property type="entry name" value="Aminotran_1_2"/>
    <property type="match status" value="1"/>
</dbReference>
<dbReference type="NCBIfam" id="TIGR01141">
    <property type="entry name" value="hisC"/>
    <property type="match status" value="1"/>
</dbReference>
<dbReference type="STRING" id="690567.1668"/>
<proteinExistence type="inferred from homology"/>
<evidence type="ECO:0000256" key="4">
    <source>
        <dbReference type="ARBA" id="ARBA00022679"/>
    </source>
</evidence>
<dbReference type="GO" id="GO:0004400">
    <property type="term" value="F:histidinol-phosphate transaminase activity"/>
    <property type="evidence" value="ECO:0007669"/>
    <property type="project" value="UniProtKB-UniRule"/>
</dbReference>
<evidence type="ECO:0000256" key="2">
    <source>
        <dbReference type="ARBA" id="ARBA00011738"/>
    </source>
</evidence>
<comment type="cofactor">
    <cofactor evidence="1 6">
        <name>pyridoxal 5'-phosphate</name>
        <dbReference type="ChEBI" id="CHEBI:597326"/>
    </cofactor>
</comment>
<evidence type="ECO:0000313" key="9">
    <source>
        <dbReference type="Proteomes" id="UP000045545"/>
    </source>
</evidence>
<reference evidence="8 9" key="1">
    <citation type="submission" date="2015-03" db="EMBL/GenBank/DDBJ databases">
        <authorList>
            <person name="Murphy D."/>
        </authorList>
    </citation>
    <scope>NUCLEOTIDE SEQUENCE [LARGE SCALE GENOMIC DNA]</scope>
    <source>
        <strain evidence="8 9">OL-4</strain>
    </source>
</reference>
<keyword evidence="4 6" id="KW-0808">Transferase</keyword>
<keyword evidence="9" id="KW-1185">Reference proteome</keyword>
<dbReference type="GO" id="GO:0000105">
    <property type="term" value="P:L-histidine biosynthetic process"/>
    <property type="evidence" value="ECO:0007669"/>
    <property type="project" value="UniProtKB-UniRule"/>
</dbReference>
<accession>A0A0E3W3B5</accession>
<dbReference type="UniPathway" id="UPA00031">
    <property type="reaction ID" value="UER00012"/>
</dbReference>
<dbReference type="RefSeq" id="WP_046497525.1">
    <property type="nucleotide sequence ID" value="NZ_CGIH01000027.1"/>
</dbReference>
<keyword evidence="3 6" id="KW-0032">Aminotransferase</keyword>
<dbReference type="Proteomes" id="UP000045545">
    <property type="component" value="Unassembled WGS sequence"/>
</dbReference>
<sequence>MPDFIKSKARREIFTLKPYIPGKPIEEVKRELGLTDVIKLASNENPLGSSPKAMAAVKASISDLHLYPDANCHDLKKKLASVYGMPEKSILIGNGSDELFRLLAETFLESRDQVIFAQPTFSEYEFVSRIMGAECIQIPLKDYTHDLSAIINAISIKTKIIFICNPNNPTGTIVNSRQINEFMEQVPDDILVVFDEAYQEYVESPQYASGLQFVREGRNVLVSRTFSKIYGLAALRIGYALTTPAIAQAVERVAEPFNVNMLAQVAALAALDDTEFIDKSLQNNRLGKEYLYKELTRLEIEYIPTETNFIFLDTGHNCQGVFKNLLQQGIIVRAGDSFGCPNYIRVTIGIPEQNRRFIRSLQKVLGL</sequence>
<feature type="domain" description="Aminotransferase class I/classII large" evidence="7">
    <location>
        <begin position="35"/>
        <end position="360"/>
    </location>
</feature>
<comment type="similarity">
    <text evidence="6">Belongs to the class-II pyridoxal-phosphate-dependent aminotransferase family. Histidinol-phosphate aminotransferase subfamily.</text>
</comment>
<dbReference type="HAMAP" id="MF_01023">
    <property type="entry name" value="HisC_aminotrans_2"/>
    <property type="match status" value="1"/>
</dbReference>
<keyword evidence="5 6" id="KW-0663">Pyridoxal phosphate</keyword>
<comment type="subunit">
    <text evidence="2 6">Homodimer.</text>
</comment>
<dbReference type="EC" id="2.6.1.9" evidence="6"/>
<keyword evidence="6" id="KW-0368">Histidine biosynthesis</keyword>